<dbReference type="GO" id="GO:0005840">
    <property type="term" value="C:ribosome"/>
    <property type="evidence" value="ECO:0007669"/>
    <property type="project" value="UniProtKB-KW"/>
</dbReference>
<reference evidence="6 7" key="1">
    <citation type="submission" date="2013-02" db="EMBL/GenBank/DDBJ databases">
        <authorList>
            <person name="Harkins D.M."/>
            <person name="Durkin A.S."/>
            <person name="Brinkac L.M."/>
            <person name="Haft D.H."/>
            <person name="Selengut J.D."/>
            <person name="Sanka R."/>
            <person name="DePew J."/>
            <person name="Purushe J."/>
            <person name="Tulsiani S.M."/>
            <person name="Graham G.C."/>
            <person name="Burns M.-A."/>
            <person name="Dohnt M.F."/>
            <person name="Smythe L.D."/>
            <person name="McKay D.B."/>
            <person name="Craig S.B."/>
            <person name="Vinetz J.M."/>
            <person name="Sutton G.G."/>
            <person name="Nierman W.C."/>
            <person name="Fouts D.E."/>
        </authorList>
    </citation>
    <scope>NUCLEOTIDE SEQUENCE [LARGE SCALE GENOMIC DNA]</scope>
    <source>
        <strain evidence="6 7">LT2050</strain>
    </source>
</reference>
<evidence type="ECO:0000256" key="1">
    <source>
        <dbReference type="ARBA" id="ARBA00008760"/>
    </source>
</evidence>
<dbReference type="HAMAP" id="MF_00373">
    <property type="entry name" value="Ribosomal_bL28"/>
    <property type="match status" value="1"/>
</dbReference>
<comment type="caution">
    <text evidence="6">The sequence shown here is derived from an EMBL/GenBank/DDBJ whole genome shotgun (WGS) entry which is preliminary data.</text>
</comment>
<dbReference type="PANTHER" id="PTHR39080:SF1">
    <property type="entry name" value="LARGE RIBOSOMAL SUBUNIT PROTEIN BL28A"/>
    <property type="match status" value="1"/>
</dbReference>
<evidence type="ECO:0000256" key="4">
    <source>
        <dbReference type="ARBA" id="ARBA00035174"/>
    </source>
</evidence>
<dbReference type="SUPFAM" id="SSF143800">
    <property type="entry name" value="L28p-like"/>
    <property type="match status" value="1"/>
</dbReference>
<gene>
    <name evidence="5 6" type="primary">rpmB</name>
    <name evidence="6" type="ORF">LEP1GSC150_0775</name>
</gene>
<dbReference type="PANTHER" id="PTHR39080">
    <property type="entry name" value="50S RIBOSOMAL PROTEIN L28"/>
    <property type="match status" value="1"/>
</dbReference>
<dbReference type="InterPro" id="IPR001383">
    <property type="entry name" value="Ribosomal_bL28_bact-type"/>
</dbReference>
<accession>M3HX44</accession>
<keyword evidence="2 5" id="KW-0689">Ribosomal protein</keyword>
<dbReference type="Proteomes" id="UP000011778">
    <property type="component" value="Unassembled WGS sequence"/>
</dbReference>
<dbReference type="GO" id="GO:0006412">
    <property type="term" value="P:translation"/>
    <property type="evidence" value="ECO:0007669"/>
    <property type="project" value="UniProtKB-UniRule"/>
</dbReference>
<evidence type="ECO:0000313" key="6">
    <source>
        <dbReference type="EMBL" id="EMG22441.1"/>
    </source>
</evidence>
<proteinExistence type="inferred from homology"/>
<name>M3HX44_LEPIT</name>
<dbReference type="NCBIfam" id="TIGR00009">
    <property type="entry name" value="L28"/>
    <property type="match status" value="1"/>
</dbReference>
<dbReference type="AlphaFoldDB" id="M3HX44"/>
<organism evidence="6 7">
    <name type="scientific">Leptospira interrogans serovar Copenhageni str. LT2050</name>
    <dbReference type="NCBI Taxonomy" id="1001598"/>
    <lineage>
        <taxon>Bacteria</taxon>
        <taxon>Pseudomonadati</taxon>
        <taxon>Spirochaetota</taxon>
        <taxon>Spirochaetia</taxon>
        <taxon>Leptospirales</taxon>
        <taxon>Leptospiraceae</taxon>
        <taxon>Leptospira</taxon>
    </lineage>
</organism>
<dbReference type="InterPro" id="IPR050096">
    <property type="entry name" value="Bacterial_rp_bL28"/>
</dbReference>
<dbReference type="Gene3D" id="2.30.170.40">
    <property type="entry name" value="Ribosomal protein L28/L24"/>
    <property type="match status" value="1"/>
</dbReference>
<dbReference type="EMBL" id="AFMD02000213">
    <property type="protein sequence ID" value="EMG22441.1"/>
    <property type="molecule type" value="Genomic_DNA"/>
</dbReference>
<keyword evidence="3 5" id="KW-0687">Ribonucleoprotein</keyword>
<evidence type="ECO:0000313" key="7">
    <source>
        <dbReference type="Proteomes" id="UP000011778"/>
    </source>
</evidence>
<dbReference type="GO" id="GO:0003735">
    <property type="term" value="F:structural constituent of ribosome"/>
    <property type="evidence" value="ECO:0007669"/>
    <property type="project" value="InterPro"/>
</dbReference>
<dbReference type="InterPro" id="IPR037147">
    <property type="entry name" value="Ribosomal_bL28_sf"/>
</dbReference>
<sequence length="58" mass="6724">MARRCEVTGRGTVSGNNVSHSHIKTRRTWKVNLIKKRIFWKMKTAGLQSVFLPELLEL</sequence>
<evidence type="ECO:0000256" key="3">
    <source>
        <dbReference type="ARBA" id="ARBA00023274"/>
    </source>
</evidence>
<comment type="similarity">
    <text evidence="1 5">Belongs to the bacterial ribosomal protein bL28 family.</text>
</comment>
<protein>
    <recommendedName>
        <fullName evidence="4 5">Large ribosomal subunit protein bL28</fullName>
    </recommendedName>
</protein>
<evidence type="ECO:0000256" key="2">
    <source>
        <dbReference type="ARBA" id="ARBA00022980"/>
    </source>
</evidence>
<dbReference type="Pfam" id="PF00830">
    <property type="entry name" value="Ribosomal_L28"/>
    <property type="match status" value="1"/>
</dbReference>
<evidence type="ECO:0000256" key="5">
    <source>
        <dbReference type="HAMAP-Rule" id="MF_00373"/>
    </source>
</evidence>
<dbReference type="GO" id="GO:1990904">
    <property type="term" value="C:ribonucleoprotein complex"/>
    <property type="evidence" value="ECO:0007669"/>
    <property type="project" value="UniProtKB-KW"/>
</dbReference>
<dbReference type="InterPro" id="IPR034704">
    <property type="entry name" value="Ribosomal_bL28/bL31-like_sf"/>
</dbReference>
<dbReference type="InterPro" id="IPR026569">
    <property type="entry name" value="Ribosomal_bL28"/>
</dbReference>